<name>A0A2P7MWX5_9CYAN</name>
<comment type="caution">
    <text evidence="2">The sequence shown here is derived from an EMBL/GenBank/DDBJ whole genome shotgun (WGS) entry which is preliminary data.</text>
</comment>
<reference evidence="2 3" key="1">
    <citation type="journal article" date="2018" name="Environ. Microbiol.">
        <title>Ecological and genomic features of two widespread freshwater picocyanobacteria.</title>
        <authorList>
            <person name="Cabello-Yeves P.J."/>
            <person name="Picazo A."/>
            <person name="Camacho A."/>
            <person name="Callieri C."/>
            <person name="Rosselli R."/>
            <person name="Roda-Garcia J.J."/>
            <person name="Coutinho F.H."/>
            <person name="Rodriguez-Valera F."/>
        </authorList>
    </citation>
    <scope>NUCLEOTIDE SEQUENCE [LARGE SCALE GENOMIC DNA]</scope>
    <source>
        <strain evidence="2 3">Tous</strain>
    </source>
</reference>
<evidence type="ECO:0000313" key="2">
    <source>
        <dbReference type="EMBL" id="PSJ05695.1"/>
    </source>
</evidence>
<feature type="domain" description="Transglutaminase-like" evidence="1">
    <location>
        <begin position="174"/>
        <end position="238"/>
    </location>
</feature>
<organism evidence="2 3">
    <name type="scientific">Cyanobium usitatum str. Tous</name>
    <dbReference type="NCBI Taxonomy" id="2116684"/>
    <lineage>
        <taxon>Bacteria</taxon>
        <taxon>Bacillati</taxon>
        <taxon>Cyanobacteriota</taxon>
        <taxon>Cyanophyceae</taxon>
        <taxon>Synechococcales</taxon>
        <taxon>Prochlorococcaceae</taxon>
        <taxon>Cyanobium</taxon>
    </lineage>
</organism>
<sequence length="293" mass="32135">MRARVTHTFTYRYSAPVLLGPHRFCLKPRGHGFQRLLDFQLVVTPEPGRLYPLVAASGDEILRARFNGPTDVFIVRASSLVETEPAPLLQVCLEGNEPMLPYPVGHLNGDLAGSLEGWLPNGQHDPAAVDMAQEALMGSDQRALMFLQQLVEIIQDRVKYTQRHVGPAWPAGRTLKERVGSCRDLAMLMVEACRCVGLPARFVSGYHLVEPKPDSYDLHAWAEVYLPGAGWRGFDPSGIGVIDDRYITLATSSRPELTAAVTGSFSGPNGVESLLEWSIEADIQEPAATMQSA</sequence>
<keyword evidence="3" id="KW-1185">Reference proteome</keyword>
<dbReference type="InterPro" id="IPR002931">
    <property type="entry name" value="Transglutaminase-like"/>
</dbReference>
<dbReference type="Pfam" id="PF01841">
    <property type="entry name" value="Transglut_core"/>
    <property type="match status" value="1"/>
</dbReference>
<evidence type="ECO:0000313" key="3">
    <source>
        <dbReference type="Proteomes" id="UP000243002"/>
    </source>
</evidence>
<gene>
    <name evidence="2" type="ORF">C7K55_06550</name>
</gene>
<dbReference type="InterPro" id="IPR013589">
    <property type="entry name" value="Bac_transglu_N"/>
</dbReference>
<dbReference type="EMBL" id="PXXO01000006">
    <property type="protein sequence ID" value="PSJ05695.1"/>
    <property type="molecule type" value="Genomic_DNA"/>
</dbReference>
<evidence type="ECO:0000259" key="1">
    <source>
        <dbReference type="SMART" id="SM00460"/>
    </source>
</evidence>
<proteinExistence type="predicted"/>
<dbReference type="RefSeq" id="WP_106502629.1">
    <property type="nucleotide sequence ID" value="NZ_PXXO01000006.1"/>
</dbReference>
<dbReference type="SMART" id="SM00460">
    <property type="entry name" value="TGc"/>
    <property type="match status" value="1"/>
</dbReference>
<protein>
    <submittedName>
        <fullName evidence="2">Transglutaminase family protein</fullName>
    </submittedName>
</protein>
<dbReference type="PANTHER" id="PTHR33490">
    <property type="entry name" value="BLR5614 PROTEIN-RELATED"/>
    <property type="match status" value="1"/>
</dbReference>
<accession>A0A2P7MWX5</accession>
<dbReference type="AlphaFoldDB" id="A0A2P7MWX5"/>
<dbReference type="PANTHER" id="PTHR33490:SF1">
    <property type="entry name" value="SLL1233 PROTEIN"/>
    <property type="match status" value="1"/>
</dbReference>
<dbReference type="Proteomes" id="UP000243002">
    <property type="component" value="Unassembled WGS sequence"/>
</dbReference>
<dbReference type="Pfam" id="PF08379">
    <property type="entry name" value="Bact_transglu_N"/>
    <property type="match status" value="1"/>
</dbReference>
<dbReference type="Gene3D" id="3.10.620.30">
    <property type="match status" value="1"/>
</dbReference>
<dbReference type="SUPFAM" id="SSF54001">
    <property type="entry name" value="Cysteine proteinases"/>
    <property type="match status" value="1"/>
</dbReference>
<dbReference type="InterPro" id="IPR038765">
    <property type="entry name" value="Papain-like_cys_pep_sf"/>
</dbReference>
<dbReference type="OrthoDB" id="9787782at2"/>